<protein>
    <submittedName>
        <fullName evidence="2">Uncharacterized protein</fullName>
    </submittedName>
</protein>
<gene>
    <name evidence="2" type="ORF">PAL_GLEAN10011655</name>
</gene>
<accession>L5KJ05</accession>
<dbReference type="AlphaFoldDB" id="L5KJ05"/>
<organism evidence="2 3">
    <name type="scientific">Pteropus alecto</name>
    <name type="common">Black flying fox</name>
    <dbReference type="NCBI Taxonomy" id="9402"/>
    <lineage>
        <taxon>Eukaryota</taxon>
        <taxon>Metazoa</taxon>
        <taxon>Chordata</taxon>
        <taxon>Craniata</taxon>
        <taxon>Vertebrata</taxon>
        <taxon>Euteleostomi</taxon>
        <taxon>Mammalia</taxon>
        <taxon>Eutheria</taxon>
        <taxon>Laurasiatheria</taxon>
        <taxon>Chiroptera</taxon>
        <taxon>Yinpterochiroptera</taxon>
        <taxon>Pteropodoidea</taxon>
        <taxon>Pteropodidae</taxon>
        <taxon>Pteropodinae</taxon>
        <taxon>Pteropus</taxon>
    </lineage>
</organism>
<reference evidence="3" key="1">
    <citation type="journal article" date="2013" name="Science">
        <title>Comparative analysis of bat genomes provides insight into the evolution of flight and immunity.</title>
        <authorList>
            <person name="Zhang G."/>
            <person name="Cowled C."/>
            <person name="Shi Z."/>
            <person name="Huang Z."/>
            <person name="Bishop-Lilly K.A."/>
            <person name="Fang X."/>
            <person name="Wynne J.W."/>
            <person name="Xiong Z."/>
            <person name="Baker M.L."/>
            <person name="Zhao W."/>
            <person name="Tachedjian M."/>
            <person name="Zhu Y."/>
            <person name="Zhou P."/>
            <person name="Jiang X."/>
            <person name="Ng J."/>
            <person name="Yang L."/>
            <person name="Wu L."/>
            <person name="Xiao J."/>
            <person name="Feng Y."/>
            <person name="Chen Y."/>
            <person name="Sun X."/>
            <person name="Zhang Y."/>
            <person name="Marsh G.A."/>
            <person name="Crameri G."/>
            <person name="Broder C.C."/>
            <person name="Frey K.G."/>
            <person name="Wang L.F."/>
            <person name="Wang J."/>
        </authorList>
    </citation>
    <scope>NUCLEOTIDE SEQUENCE [LARGE SCALE GENOMIC DNA]</scope>
</reference>
<evidence type="ECO:0000313" key="3">
    <source>
        <dbReference type="Proteomes" id="UP000010552"/>
    </source>
</evidence>
<dbReference type="EMBL" id="KB030715">
    <property type="protein sequence ID" value="ELK10751.1"/>
    <property type="molecule type" value="Genomic_DNA"/>
</dbReference>
<feature type="region of interest" description="Disordered" evidence="1">
    <location>
        <begin position="55"/>
        <end position="74"/>
    </location>
</feature>
<evidence type="ECO:0000313" key="2">
    <source>
        <dbReference type="EMBL" id="ELK10751.1"/>
    </source>
</evidence>
<sequence>MALKVEGGPPAQWGLNPGPLGSLHLYASCLENSSSPLAPWREGLVLLLKPLTSQSGQKAEGVGKPQAFGSAGMQGRKMEVRNRGLVADLGTHKVPYLKV</sequence>
<evidence type="ECO:0000256" key="1">
    <source>
        <dbReference type="SAM" id="MobiDB-lite"/>
    </source>
</evidence>
<dbReference type="Proteomes" id="UP000010552">
    <property type="component" value="Unassembled WGS sequence"/>
</dbReference>
<keyword evidence="3" id="KW-1185">Reference proteome</keyword>
<name>L5KJ05_PTEAL</name>
<proteinExistence type="predicted"/>
<dbReference type="InParanoid" id="L5KJ05"/>